<evidence type="ECO:0000313" key="5">
    <source>
        <dbReference type="Proteomes" id="UP000095767"/>
    </source>
</evidence>
<comment type="caution">
    <text evidence="4">The sequence shown here is derived from an EMBL/GenBank/DDBJ whole genome shotgun (WGS) entry which is preliminary data.</text>
</comment>
<evidence type="ECO:0000259" key="3">
    <source>
        <dbReference type="PROSITE" id="PS50843"/>
    </source>
</evidence>
<keyword evidence="5" id="KW-1185">Reference proteome</keyword>
<dbReference type="EMBL" id="LWDX02034705">
    <property type="protein sequence ID" value="OEL26397.1"/>
    <property type="molecule type" value="Genomic_DNA"/>
</dbReference>
<feature type="domain" description="Expansin-like CBD" evidence="3">
    <location>
        <begin position="1"/>
        <end position="64"/>
    </location>
</feature>
<dbReference type="Gene3D" id="2.60.40.760">
    <property type="entry name" value="Expansin, cellulose-binding-like domain"/>
    <property type="match status" value="1"/>
</dbReference>
<dbReference type="Pfam" id="PF01357">
    <property type="entry name" value="Expansin_C"/>
    <property type="match status" value="1"/>
</dbReference>
<evidence type="ECO:0000256" key="2">
    <source>
        <dbReference type="ARBA" id="ARBA00022525"/>
    </source>
</evidence>
<dbReference type="OrthoDB" id="645713at2759"/>
<name>A0A1E5VMU4_9POAL</name>
<evidence type="ECO:0000313" key="4">
    <source>
        <dbReference type="EMBL" id="OEL26397.1"/>
    </source>
</evidence>
<dbReference type="GO" id="GO:0005576">
    <property type="term" value="C:extracellular region"/>
    <property type="evidence" value="ECO:0007669"/>
    <property type="project" value="UniProtKB-SubCell"/>
</dbReference>
<dbReference type="InterPro" id="IPR036749">
    <property type="entry name" value="Expansin_CBD_sf"/>
</dbReference>
<reference evidence="4 5" key="1">
    <citation type="submission" date="2016-09" db="EMBL/GenBank/DDBJ databases">
        <title>The draft genome of Dichanthelium oligosanthes: A C3 panicoid grass species.</title>
        <authorList>
            <person name="Studer A.J."/>
            <person name="Schnable J.C."/>
            <person name="Brutnell T.P."/>
        </authorList>
    </citation>
    <scope>NUCLEOTIDE SEQUENCE [LARGE SCALE GENOMIC DNA]</scope>
    <source>
        <strain evidence="5">cv. Kellogg 1175</strain>
        <tissue evidence="4">Leaf</tissue>
    </source>
</reference>
<accession>A0A1E5VMU4</accession>
<sequence length="68" mass="7347">MDVKEKGANDFTELKESPANTWTLESKAQLLGPLSVRFAAKSSGYPVVDDAIPAGFKVGSDYRTSLQL</sequence>
<dbReference type="InterPro" id="IPR007117">
    <property type="entry name" value="Expansin_CBD"/>
</dbReference>
<gene>
    <name evidence="4" type="ORF">BAE44_0012584</name>
</gene>
<organism evidence="4 5">
    <name type="scientific">Dichanthelium oligosanthes</name>
    <dbReference type="NCBI Taxonomy" id="888268"/>
    <lineage>
        <taxon>Eukaryota</taxon>
        <taxon>Viridiplantae</taxon>
        <taxon>Streptophyta</taxon>
        <taxon>Embryophyta</taxon>
        <taxon>Tracheophyta</taxon>
        <taxon>Spermatophyta</taxon>
        <taxon>Magnoliopsida</taxon>
        <taxon>Liliopsida</taxon>
        <taxon>Poales</taxon>
        <taxon>Poaceae</taxon>
        <taxon>PACMAD clade</taxon>
        <taxon>Panicoideae</taxon>
        <taxon>Panicodae</taxon>
        <taxon>Paniceae</taxon>
        <taxon>Dichantheliinae</taxon>
        <taxon>Dichanthelium</taxon>
    </lineage>
</organism>
<comment type="subcellular location">
    <subcellularLocation>
        <location evidence="1">Secreted</location>
    </subcellularLocation>
</comment>
<dbReference type="AlphaFoldDB" id="A0A1E5VMU4"/>
<evidence type="ECO:0000256" key="1">
    <source>
        <dbReference type="ARBA" id="ARBA00004613"/>
    </source>
</evidence>
<dbReference type="STRING" id="888268.A0A1E5VMU4"/>
<keyword evidence="2" id="KW-0964">Secreted</keyword>
<dbReference type="PROSITE" id="PS50843">
    <property type="entry name" value="EXPANSIN_CBD"/>
    <property type="match status" value="1"/>
</dbReference>
<protein>
    <recommendedName>
        <fullName evidence="3">Expansin-like CBD domain-containing protein</fullName>
    </recommendedName>
</protein>
<proteinExistence type="predicted"/>
<dbReference type="Proteomes" id="UP000095767">
    <property type="component" value="Unassembled WGS sequence"/>
</dbReference>
<dbReference type="SUPFAM" id="SSF49590">
    <property type="entry name" value="PHL pollen allergen"/>
    <property type="match status" value="1"/>
</dbReference>